<dbReference type="Pfam" id="PF01244">
    <property type="entry name" value="Peptidase_M19"/>
    <property type="match status" value="1"/>
</dbReference>
<keyword evidence="1" id="KW-0224">Dipeptidase</keyword>
<evidence type="ECO:0000313" key="1">
    <source>
        <dbReference type="EMBL" id="MBB6511511.1"/>
    </source>
</evidence>
<dbReference type="SUPFAM" id="SSF51556">
    <property type="entry name" value="Metallo-dependent hydrolases"/>
    <property type="match status" value="1"/>
</dbReference>
<comment type="caution">
    <text evidence="1">The sequence shown here is derived from an EMBL/GenBank/DDBJ whole genome shotgun (WGS) entry which is preliminary data.</text>
</comment>
<sequence length="305" mass="35247">MLIDCHCDALYKMWSNGASFRNDPYLAVNYERWMQSNVKVQCFAIFVPSEVPQQEKFRVALEMAQLFYEEILKPHSNIRQIVTKTDILDLKENERGAMLTLEGLDCIGEDITKLKKLVSIGVRMVGLSWNYRNKVVDGILEPENRGLSRFGHSVVSYLNEQSIWVDLSHISLKGFDDVINQAIYPIASHSNVYPITPHTRNLRKYQIDQIIKKNGLIGVTYVTDFLTLKDYATLEDLIEHIRYLIEYGAENHIVLGSDFDGTDYLIREVPTIDKVSLVVNELERNFNKEIVDKICFENFLRTFPS</sequence>
<dbReference type="PROSITE" id="PS51365">
    <property type="entry name" value="RENAL_DIPEPTIDASE_2"/>
    <property type="match status" value="1"/>
</dbReference>
<dbReference type="Proteomes" id="UP000572212">
    <property type="component" value="Unassembled WGS sequence"/>
</dbReference>
<protein>
    <submittedName>
        <fullName evidence="1">Membrane dipeptidase</fullName>
        <ecNumber evidence="1">3.4.13.19</ecNumber>
    </submittedName>
</protein>
<dbReference type="AlphaFoldDB" id="A0A841RFY2"/>
<dbReference type="EMBL" id="JACHON010000001">
    <property type="protein sequence ID" value="MBB6511511.1"/>
    <property type="molecule type" value="Genomic_DNA"/>
</dbReference>
<keyword evidence="2" id="KW-1185">Reference proteome</keyword>
<organism evidence="1 2">
    <name type="scientific">Gracilibacillus halotolerans</name>
    <dbReference type="NCBI Taxonomy" id="74386"/>
    <lineage>
        <taxon>Bacteria</taxon>
        <taxon>Bacillati</taxon>
        <taxon>Bacillota</taxon>
        <taxon>Bacilli</taxon>
        <taxon>Bacillales</taxon>
        <taxon>Bacillaceae</taxon>
        <taxon>Gracilibacillus</taxon>
    </lineage>
</organism>
<dbReference type="PANTHER" id="PTHR10443">
    <property type="entry name" value="MICROSOMAL DIPEPTIDASE"/>
    <property type="match status" value="1"/>
</dbReference>
<dbReference type="InterPro" id="IPR032466">
    <property type="entry name" value="Metal_Hydrolase"/>
</dbReference>
<name>A0A841RFY2_9BACI</name>
<gene>
    <name evidence="1" type="ORF">GGQ92_000278</name>
</gene>
<dbReference type="Gene3D" id="3.20.20.140">
    <property type="entry name" value="Metal-dependent hydrolases"/>
    <property type="match status" value="1"/>
</dbReference>
<dbReference type="GO" id="GO:0070573">
    <property type="term" value="F:metallodipeptidase activity"/>
    <property type="evidence" value="ECO:0007669"/>
    <property type="project" value="InterPro"/>
</dbReference>
<proteinExistence type="predicted"/>
<dbReference type="GO" id="GO:0006508">
    <property type="term" value="P:proteolysis"/>
    <property type="evidence" value="ECO:0007669"/>
    <property type="project" value="InterPro"/>
</dbReference>
<dbReference type="EC" id="3.4.13.19" evidence="1"/>
<evidence type="ECO:0000313" key="2">
    <source>
        <dbReference type="Proteomes" id="UP000572212"/>
    </source>
</evidence>
<reference evidence="1 2" key="1">
    <citation type="submission" date="2020-08" db="EMBL/GenBank/DDBJ databases">
        <title>Genomic Encyclopedia of Type Strains, Phase IV (KMG-IV): sequencing the most valuable type-strain genomes for metagenomic binning, comparative biology and taxonomic classification.</title>
        <authorList>
            <person name="Goeker M."/>
        </authorList>
    </citation>
    <scope>NUCLEOTIDE SEQUENCE [LARGE SCALE GENOMIC DNA]</scope>
    <source>
        <strain evidence="1 2">DSM 11805</strain>
    </source>
</reference>
<dbReference type="InterPro" id="IPR008257">
    <property type="entry name" value="Pept_M19"/>
</dbReference>
<keyword evidence="1" id="KW-0645">Protease</keyword>
<keyword evidence="1" id="KW-0378">Hydrolase</keyword>
<dbReference type="RefSeq" id="WP_184243810.1">
    <property type="nucleotide sequence ID" value="NZ_BAAACU010000022.1"/>
</dbReference>
<dbReference type="PANTHER" id="PTHR10443:SF12">
    <property type="entry name" value="DIPEPTIDASE"/>
    <property type="match status" value="1"/>
</dbReference>
<accession>A0A841RFY2</accession>